<evidence type="ECO:0000259" key="8">
    <source>
        <dbReference type="Pfam" id="PF01694"/>
    </source>
</evidence>
<evidence type="ECO:0000256" key="5">
    <source>
        <dbReference type="ARBA" id="ARBA00022989"/>
    </source>
</evidence>
<keyword evidence="3" id="KW-0997">Cell inner membrane</keyword>
<evidence type="ECO:0000256" key="1">
    <source>
        <dbReference type="ARBA" id="ARBA00004141"/>
    </source>
</evidence>
<feature type="transmembrane region" description="Helical" evidence="7">
    <location>
        <begin position="92"/>
        <end position="113"/>
    </location>
</feature>
<dbReference type="Pfam" id="PF12122">
    <property type="entry name" value="Rhomboid_N"/>
    <property type="match status" value="1"/>
</dbReference>
<feature type="transmembrane region" description="Helical" evidence="7">
    <location>
        <begin position="227"/>
        <end position="245"/>
    </location>
</feature>
<dbReference type="GO" id="GO:0006508">
    <property type="term" value="P:proteolysis"/>
    <property type="evidence" value="ECO:0007669"/>
    <property type="project" value="UniProtKB-KW"/>
</dbReference>
<comment type="subcellular location">
    <subcellularLocation>
        <location evidence="1">Membrane</location>
        <topology evidence="1">Multi-pass membrane protein</topology>
    </subcellularLocation>
</comment>
<feature type="domain" description="Peptidase S54 GlpG peptidase N-terminal" evidence="9">
    <location>
        <begin position="6"/>
        <end position="73"/>
    </location>
</feature>
<dbReference type="RefSeq" id="WP_343858786.1">
    <property type="nucleotide sequence ID" value="NZ_BAAAFD010000004.1"/>
</dbReference>
<keyword evidence="10" id="KW-0645">Protease</keyword>
<feature type="domain" description="Peptidase S54 rhomboid" evidence="8">
    <location>
        <begin position="131"/>
        <end position="267"/>
    </location>
</feature>
<keyword evidence="10" id="KW-0378">Hydrolase</keyword>
<feature type="transmembrane region" description="Helical" evidence="7">
    <location>
        <begin position="167"/>
        <end position="188"/>
    </location>
</feature>
<evidence type="ECO:0000256" key="6">
    <source>
        <dbReference type="ARBA" id="ARBA00023136"/>
    </source>
</evidence>
<dbReference type="InterPro" id="IPR038236">
    <property type="entry name" value="GlpG_N_sf"/>
</dbReference>
<dbReference type="EMBL" id="BAAAFD010000004">
    <property type="protein sequence ID" value="GAA0856198.1"/>
    <property type="molecule type" value="Genomic_DNA"/>
</dbReference>
<reference evidence="11" key="1">
    <citation type="journal article" date="2019" name="Int. J. Syst. Evol. Microbiol.">
        <title>The Global Catalogue of Microorganisms (GCM) 10K type strain sequencing project: providing services to taxonomists for standard genome sequencing and annotation.</title>
        <authorList>
            <consortium name="The Broad Institute Genomics Platform"/>
            <consortium name="The Broad Institute Genome Sequencing Center for Infectious Disease"/>
            <person name="Wu L."/>
            <person name="Ma J."/>
        </authorList>
    </citation>
    <scope>NUCLEOTIDE SEQUENCE [LARGE SCALE GENOMIC DNA]</scope>
    <source>
        <strain evidence="11">JCM 15896</strain>
    </source>
</reference>
<evidence type="ECO:0000256" key="2">
    <source>
        <dbReference type="ARBA" id="ARBA00022475"/>
    </source>
</evidence>
<dbReference type="PANTHER" id="PTHR43066">
    <property type="entry name" value="RHOMBOID-RELATED PROTEIN"/>
    <property type="match status" value="1"/>
</dbReference>
<sequence length="275" mass="30507">MTNQLELIAFNQQNAATALIVYLQSQNIAAQLVKRTKQQDFLVVLNDATDRDSAVAITKHFVAHPSDPKYQLAGSSIVAPLFGIQAFKQTPFTWFIVLLCAVVYVMQNAGLQVWVEQQFRILPLHVIAHYGQWWRVISPSLIHFSELHIILNLLVWWQIGRLIEFRLGSVSLITVFLLTSIISNIAQLQVSGTGFGGLSGVVYGVIGFAWFCGLLRPMLGIKLPGHFVAFAIAWLVLGYTDVLWIKLANTAHTGGLIAGGLAALCLVWFVKPKQR</sequence>
<gene>
    <name evidence="10" type="primary">glpG</name>
    <name evidence="10" type="ORF">GCM10009114_17250</name>
</gene>
<keyword evidence="4 7" id="KW-0812">Transmembrane</keyword>
<evidence type="ECO:0000256" key="4">
    <source>
        <dbReference type="ARBA" id="ARBA00022692"/>
    </source>
</evidence>
<evidence type="ECO:0000256" key="3">
    <source>
        <dbReference type="ARBA" id="ARBA00022519"/>
    </source>
</evidence>
<comment type="caution">
    <text evidence="10">The sequence shown here is derived from an EMBL/GenBank/DDBJ whole genome shotgun (WGS) entry which is preliminary data.</text>
</comment>
<keyword evidence="5 7" id="KW-1133">Transmembrane helix</keyword>
<accession>A0ABP3WX72</accession>
<dbReference type="GO" id="GO:0008233">
    <property type="term" value="F:peptidase activity"/>
    <property type="evidence" value="ECO:0007669"/>
    <property type="project" value="UniProtKB-KW"/>
</dbReference>
<dbReference type="Gene3D" id="3.30.70.2350">
    <property type="match status" value="1"/>
</dbReference>
<dbReference type="Gene3D" id="1.20.1540.10">
    <property type="entry name" value="Rhomboid-like"/>
    <property type="match status" value="1"/>
</dbReference>
<dbReference type="SUPFAM" id="SSF144091">
    <property type="entry name" value="Rhomboid-like"/>
    <property type="match status" value="1"/>
</dbReference>
<dbReference type="InterPro" id="IPR022764">
    <property type="entry name" value="Peptidase_S54_rhomboid_dom"/>
</dbReference>
<evidence type="ECO:0000313" key="11">
    <source>
        <dbReference type="Proteomes" id="UP001500359"/>
    </source>
</evidence>
<keyword evidence="11" id="KW-1185">Reference proteome</keyword>
<dbReference type="InterPro" id="IPR022732">
    <property type="entry name" value="Peptidase_S54_GlpG_N"/>
</dbReference>
<proteinExistence type="predicted"/>
<dbReference type="PANTHER" id="PTHR43066:SF26">
    <property type="entry name" value="RHOMBOID PROTEASE GLPG"/>
    <property type="match status" value="1"/>
</dbReference>
<dbReference type="Proteomes" id="UP001500359">
    <property type="component" value="Unassembled WGS sequence"/>
</dbReference>
<name>A0ABP3WX72_9ALTE</name>
<protein>
    <submittedName>
        <fullName evidence="10">Rhomboid family intramembrane serine protease GlpG</fullName>
    </submittedName>
</protein>
<evidence type="ECO:0000256" key="7">
    <source>
        <dbReference type="SAM" id="Phobius"/>
    </source>
</evidence>
<feature type="transmembrane region" description="Helical" evidence="7">
    <location>
        <begin position="194"/>
        <end position="215"/>
    </location>
</feature>
<evidence type="ECO:0000259" key="9">
    <source>
        <dbReference type="Pfam" id="PF12122"/>
    </source>
</evidence>
<evidence type="ECO:0000313" key="10">
    <source>
        <dbReference type="EMBL" id="GAA0856198.1"/>
    </source>
</evidence>
<feature type="transmembrane region" description="Helical" evidence="7">
    <location>
        <begin position="133"/>
        <end position="155"/>
    </location>
</feature>
<organism evidence="10 11">
    <name type="scientific">Aliiglaciecola litoralis</name>
    <dbReference type="NCBI Taxonomy" id="582857"/>
    <lineage>
        <taxon>Bacteria</taxon>
        <taxon>Pseudomonadati</taxon>
        <taxon>Pseudomonadota</taxon>
        <taxon>Gammaproteobacteria</taxon>
        <taxon>Alteromonadales</taxon>
        <taxon>Alteromonadaceae</taxon>
        <taxon>Aliiglaciecola</taxon>
    </lineage>
</organism>
<dbReference type="InterPro" id="IPR035952">
    <property type="entry name" value="Rhomboid-like_sf"/>
</dbReference>
<dbReference type="Pfam" id="PF01694">
    <property type="entry name" value="Rhomboid"/>
    <property type="match status" value="1"/>
</dbReference>
<keyword evidence="6 7" id="KW-0472">Membrane</keyword>
<feature type="transmembrane region" description="Helical" evidence="7">
    <location>
        <begin position="251"/>
        <end position="270"/>
    </location>
</feature>
<keyword evidence="2" id="KW-1003">Cell membrane</keyword>